<dbReference type="Gene3D" id="1.10.150.130">
    <property type="match status" value="1"/>
</dbReference>
<dbReference type="GO" id="GO:0006313">
    <property type="term" value="P:DNA transposition"/>
    <property type="evidence" value="ECO:0007669"/>
    <property type="project" value="UniProtKB-UniRule"/>
</dbReference>
<feature type="active site" evidence="9">
    <location>
        <position position="268"/>
    </location>
</feature>
<dbReference type="PANTHER" id="PTHR30349:SF77">
    <property type="entry name" value="TYROSINE RECOMBINASE XERC"/>
    <property type="match status" value="1"/>
</dbReference>
<feature type="active site" evidence="9">
    <location>
        <position position="171"/>
    </location>
</feature>
<dbReference type="PROSITE" id="PS51900">
    <property type="entry name" value="CB"/>
    <property type="match status" value="1"/>
</dbReference>
<feature type="active site" evidence="9">
    <location>
        <position position="195"/>
    </location>
</feature>
<evidence type="ECO:0000256" key="9">
    <source>
        <dbReference type="HAMAP-Rule" id="MF_01808"/>
    </source>
</evidence>
<reference evidence="12" key="1">
    <citation type="submission" date="2024-02" db="EMBL/GenBank/DDBJ databases">
        <title>Tomenella chthoni gen. nov. sp. nov., a member of the family Jonesiaceae isolated from bat guano.</title>
        <authorList>
            <person name="Miller S.L."/>
            <person name="King J."/>
            <person name="Sankaranarayanan K."/>
            <person name="Lawson P.A."/>
        </authorList>
    </citation>
    <scope>NUCLEOTIDE SEQUENCE</scope>
    <source>
        <strain evidence="12">BS-20</strain>
    </source>
</reference>
<dbReference type="InterPro" id="IPR044068">
    <property type="entry name" value="CB"/>
</dbReference>
<feature type="active site" evidence="9">
    <location>
        <position position="265"/>
    </location>
</feature>
<dbReference type="Pfam" id="PF00589">
    <property type="entry name" value="Phage_integrase"/>
    <property type="match status" value="1"/>
</dbReference>
<dbReference type="InterPro" id="IPR002104">
    <property type="entry name" value="Integrase_catalytic"/>
</dbReference>
<gene>
    <name evidence="9" type="primary">xerC</name>
    <name evidence="12" type="ORF">V5R04_04505</name>
</gene>
<keyword evidence="4 9" id="KW-0159">Chromosome partition</keyword>
<keyword evidence="2 9" id="KW-0963">Cytoplasm</keyword>
<dbReference type="PROSITE" id="PS51898">
    <property type="entry name" value="TYR_RECOMBINASE"/>
    <property type="match status" value="1"/>
</dbReference>
<dbReference type="GO" id="GO:0051301">
    <property type="term" value="P:cell division"/>
    <property type="evidence" value="ECO:0007669"/>
    <property type="project" value="UniProtKB-KW"/>
</dbReference>
<dbReference type="GO" id="GO:0003677">
    <property type="term" value="F:DNA binding"/>
    <property type="evidence" value="ECO:0007669"/>
    <property type="project" value="UniProtKB-UniRule"/>
</dbReference>
<dbReference type="InterPro" id="IPR010998">
    <property type="entry name" value="Integrase_recombinase_N"/>
</dbReference>
<comment type="similarity">
    <text evidence="9">Belongs to the 'phage' integrase family. XerC subfamily.</text>
</comment>
<feature type="domain" description="Core-binding (CB)" evidence="11">
    <location>
        <begin position="20"/>
        <end position="106"/>
    </location>
</feature>
<feature type="domain" description="Tyr recombinase" evidence="10">
    <location>
        <begin position="127"/>
        <end position="313"/>
    </location>
</feature>
<comment type="subunit">
    <text evidence="9">Forms a cyclic heterotetrameric complex composed of two molecules of XerC and two molecules of XerD.</text>
</comment>
<accession>A0AAU7DYY7</accession>
<dbReference type="InterPro" id="IPR004107">
    <property type="entry name" value="Integrase_SAM-like_N"/>
</dbReference>
<evidence type="ECO:0000256" key="3">
    <source>
        <dbReference type="ARBA" id="ARBA00022618"/>
    </source>
</evidence>
<dbReference type="HAMAP" id="MF_01808">
    <property type="entry name" value="Recomb_XerC_XerD"/>
    <property type="match status" value="1"/>
</dbReference>
<name>A0AAU7DYY7_9MICO</name>
<dbReference type="Pfam" id="PF02899">
    <property type="entry name" value="Phage_int_SAM_1"/>
    <property type="match status" value="1"/>
</dbReference>
<dbReference type="InterPro" id="IPR023009">
    <property type="entry name" value="Tyrosine_recombinase_XerC/XerD"/>
</dbReference>
<evidence type="ECO:0000256" key="2">
    <source>
        <dbReference type="ARBA" id="ARBA00022490"/>
    </source>
</evidence>
<dbReference type="CDD" id="cd00798">
    <property type="entry name" value="INT_XerDC_C"/>
    <property type="match status" value="1"/>
</dbReference>
<evidence type="ECO:0000259" key="11">
    <source>
        <dbReference type="PROSITE" id="PS51900"/>
    </source>
</evidence>
<feature type="active site" evidence="9">
    <location>
        <position position="291"/>
    </location>
</feature>
<comment type="subcellular location">
    <subcellularLocation>
        <location evidence="1 9">Cytoplasm</location>
    </subcellularLocation>
</comment>
<comment type="function">
    <text evidence="9">Site-specific tyrosine recombinase, which acts by catalyzing the cutting and rejoining of the recombining DNA molecules. The XerC-XerD complex is essential to convert dimers of the bacterial chromosome into monomers to permit their segregation at cell division. It also contributes to the segregational stability of plasmids.</text>
</comment>
<evidence type="ECO:0000256" key="6">
    <source>
        <dbReference type="ARBA" id="ARBA00023125"/>
    </source>
</evidence>
<protein>
    <recommendedName>
        <fullName evidence="9">Tyrosine recombinase XerC</fullName>
    </recommendedName>
</protein>
<keyword evidence="7 9" id="KW-0233">DNA recombination</keyword>
<dbReference type="InterPro" id="IPR011010">
    <property type="entry name" value="DNA_brk_join_enz"/>
</dbReference>
<proteinExistence type="inferred from homology"/>
<feature type="active site" description="O-(3'-phospho-DNA)-tyrosine intermediate" evidence="9">
    <location>
        <position position="300"/>
    </location>
</feature>
<dbReference type="PANTHER" id="PTHR30349">
    <property type="entry name" value="PHAGE INTEGRASE-RELATED"/>
    <property type="match status" value="1"/>
</dbReference>
<evidence type="ECO:0000259" key="10">
    <source>
        <dbReference type="PROSITE" id="PS51898"/>
    </source>
</evidence>
<dbReference type="Gene3D" id="1.10.443.10">
    <property type="entry name" value="Intergrase catalytic core"/>
    <property type="match status" value="1"/>
</dbReference>
<dbReference type="AlphaFoldDB" id="A0AAU7DYY7"/>
<evidence type="ECO:0000256" key="8">
    <source>
        <dbReference type="ARBA" id="ARBA00023306"/>
    </source>
</evidence>
<sequence>MGVNERQIAKSAAESHGTQDLDDALITEFAVFLEARQGFSAHTVRAYLSDLRQVRDFARAEHLESMLEVDLSLLRAWLADLADQGKARSTLARKGTTVRTFYAWAKKHHKIPLDPAERLVTPQPHNKLPRVLSEQAVKQMLDFAAGQGAAGGPHEVRIWAATELIYATGMRVGEVVGLDLADVNLSDHTVLVTGKGNKQRVVPFGQPARKALDAWLRSARAAVSGPESGQALFLGNGTKRWDQRDLRERLHKLAALAGVPDISPHDLRHSAATHLLTGGADLRSVQELLGHNSLSTTQRYTHVTPERLRSAFTIAHPRA</sequence>
<keyword evidence="8 9" id="KW-0131">Cell cycle</keyword>
<keyword evidence="6 9" id="KW-0238">DNA-binding</keyword>
<evidence type="ECO:0000256" key="1">
    <source>
        <dbReference type="ARBA" id="ARBA00004496"/>
    </source>
</evidence>
<dbReference type="GO" id="GO:0007059">
    <property type="term" value="P:chromosome segregation"/>
    <property type="evidence" value="ECO:0007669"/>
    <property type="project" value="UniProtKB-UniRule"/>
</dbReference>
<organism evidence="12">
    <name type="scientific">Jonesiaceae bacterium BS-20</name>
    <dbReference type="NCBI Taxonomy" id="3120821"/>
    <lineage>
        <taxon>Bacteria</taxon>
        <taxon>Bacillati</taxon>
        <taxon>Actinomycetota</taxon>
        <taxon>Actinomycetes</taxon>
        <taxon>Micrococcales</taxon>
        <taxon>Jonesiaceae</taxon>
    </lineage>
</organism>
<evidence type="ECO:0000256" key="7">
    <source>
        <dbReference type="ARBA" id="ARBA00023172"/>
    </source>
</evidence>
<dbReference type="GO" id="GO:0005737">
    <property type="term" value="C:cytoplasm"/>
    <property type="evidence" value="ECO:0007669"/>
    <property type="project" value="UniProtKB-SubCell"/>
</dbReference>
<evidence type="ECO:0000256" key="5">
    <source>
        <dbReference type="ARBA" id="ARBA00022908"/>
    </source>
</evidence>
<dbReference type="GO" id="GO:0009037">
    <property type="term" value="F:tyrosine-based site-specific recombinase activity"/>
    <property type="evidence" value="ECO:0007669"/>
    <property type="project" value="UniProtKB-UniRule"/>
</dbReference>
<dbReference type="InterPro" id="IPR013762">
    <property type="entry name" value="Integrase-like_cat_sf"/>
</dbReference>
<keyword evidence="5 9" id="KW-0229">DNA integration</keyword>
<dbReference type="EMBL" id="CP146203">
    <property type="protein sequence ID" value="XBH22491.1"/>
    <property type="molecule type" value="Genomic_DNA"/>
</dbReference>
<evidence type="ECO:0000313" key="12">
    <source>
        <dbReference type="EMBL" id="XBH22491.1"/>
    </source>
</evidence>
<evidence type="ECO:0000256" key="4">
    <source>
        <dbReference type="ARBA" id="ARBA00022829"/>
    </source>
</evidence>
<dbReference type="NCBIfam" id="NF001399">
    <property type="entry name" value="PRK00283.1"/>
    <property type="match status" value="1"/>
</dbReference>
<keyword evidence="3 9" id="KW-0132">Cell division</keyword>
<dbReference type="InterPro" id="IPR050090">
    <property type="entry name" value="Tyrosine_recombinase_XerCD"/>
</dbReference>
<dbReference type="SUPFAM" id="SSF56349">
    <property type="entry name" value="DNA breaking-rejoining enzymes"/>
    <property type="match status" value="1"/>
</dbReference>